<accession>A0A1P8BC60</accession>
<evidence type="ECO:0000313" key="1">
    <source>
        <dbReference type="Araport" id="AT5G22145"/>
    </source>
</evidence>
<dbReference type="AlphaFoldDB" id="A0A1P8BC60"/>
<dbReference type="KEGG" id="ath:AT5G22145"/>
<name>A0A1P8BC60_ARATH</name>
<reference evidence="3" key="2">
    <citation type="journal article" date="2017" name="Plant J.">
        <title>Araport11: a complete reannotation of the Arabidopsis thaliana reference genome.</title>
        <authorList>
            <person name="Cheng C.Y."/>
            <person name="Krishnakumar V."/>
            <person name="Chan A.P."/>
            <person name="Thibaud-Nissen F."/>
            <person name="Schobel S."/>
            <person name="Town C.D."/>
        </authorList>
    </citation>
    <scope>GENOME REANNOTATION</scope>
    <source>
        <strain evidence="3">cv. Columbia</strain>
    </source>
</reference>
<organism evidence="2 3">
    <name type="scientific">Arabidopsis thaliana</name>
    <name type="common">Mouse-ear cress</name>
    <dbReference type="NCBI Taxonomy" id="3702"/>
    <lineage>
        <taxon>Eukaryota</taxon>
        <taxon>Viridiplantae</taxon>
        <taxon>Streptophyta</taxon>
        <taxon>Embryophyta</taxon>
        <taxon>Tracheophyta</taxon>
        <taxon>Spermatophyta</taxon>
        <taxon>Magnoliopsida</taxon>
        <taxon>eudicotyledons</taxon>
        <taxon>Gunneridae</taxon>
        <taxon>Pentapetalae</taxon>
        <taxon>rosids</taxon>
        <taxon>malvids</taxon>
        <taxon>Brassicales</taxon>
        <taxon>Brassicaceae</taxon>
        <taxon>Camelineae</taxon>
        <taxon>Arabidopsis</taxon>
    </lineage>
</organism>
<keyword evidence="3" id="KW-1185">Reference proteome</keyword>
<proteinExistence type="predicted"/>
<sequence>MANSGPGLDISDISNSEYIASTSNPQVLIDHDSSFTIQAIFQNSSIEPLRRQRFPNTEEVNICVYSFSS</sequence>
<dbReference type="EMBL" id="CP002688">
    <property type="protein sequence ID" value="ANM69188.1"/>
    <property type="molecule type" value="Genomic_DNA"/>
</dbReference>
<dbReference type="InParanoid" id="A0A1P8BC60"/>
<reference evidence="2 3" key="1">
    <citation type="journal article" date="2000" name="Nature">
        <title>Sequence and analysis of chromosome 5 of the plant Arabidopsis thaliana.</title>
        <authorList>
            <consortium name="Kazusa DNA Research Institute"/>
            <consortium name="Cold Spring Harbor and Washington University in St Louis Sequencing Consortium"/>
            <consortium name="European Union Arabidopsis Genome Sequencing Consortium"/>
            <person name="Tabata S."/>
            <person name="Kaneko T."/>
            <person name="Nakamura Y."/>
            <person name="Kotani H."/>
            <person name="Kato T."/>
            <person name="Asamizu E."/>
            <person name="Miyajima N."/>
            <person name="Sasamoto S."/>
            <person name="Kimura T."/>
            <person name="Hosouchi T."/>
            <person name="Kawashima K."/>
            <person name="Kohara M."/>
            <person name="Matsumoto M."/>
            <person name="Matsuno A."/>
            <person name="Muraki A."/>
            <person name="Nakayama S."/>
            <person name="Nakazaki N."/>
            <person name="Naruo K."/>
            <person name="Okumura S."/>
            <person name="Shinpo S."/>
            <person name="Takeuchi C."/>
            <person name="Wada T."/>
            <person name="Watanabe A."/>
            <person name="Yamada M."/>
            <person name="Yasuda M."/>
            <person name="Sato S."/>
            <person name="de la Bastide M."/>
            <person name="Huang E."/>
            <person name="Spiegel L."/>
            <person name="Gnoj L."/>
            <person name="O'Shaughnessy A."/>
            <person name="Preston R."/>
            <person name="Habermann K."/>
            <person name="Murray J."/>
            <person name="Johnson D."/>
            <person name="Rohlfing T."/>
            <person name="Nelson J."/>
            <person name="Stoneking T."/>
            <person name="Pepin K."/>
            <person name="Spieth J."/>
            <person name="Sekhon M."/>
            <person name="Armstrong J."/>
            <person name="Becker M."/>
            <person name="Belter E."/>
            <person name="Cordum H."/>
            <person name="Cordes M."/>
            <person name="Courtney L."/>
            <person name="Courtney W."/>
            <person name="Dante M."/>
            <person name="Du H."/>
            <person name="Edwards J."/>
            <person name="Fryman J."/>
            <person name="Haakensen B."/>
            <person name="Lamar E."/>
            <person name="Latreille P."/>
            <person name="Leonard S."/>
            <person name="Meyer R."/>
            <person name="Mulvaney E."/>
            <person name="Ozersky P."/>
            <person name="Riley A."/>
            <person name="Strowmatt C."/>
            <person name="Wagner-McPherson C."/>
            <person name="Wollam A."/>
            <person name="Yoakum M."/>
            <person name="Bell M."/>
            <person name="Dedhia N."/>
            <person name="Parnell L."/>
            <person name="Shah R."/>
            <person name="Rodriguez M."/>
            <person name="See L.H."/>
            <person name="Vil D."/>
            <person name="Baker J."/>
            <person name="Kirchoff K."/>
            <person name="Toth K."/>
            <person name="King L."/>
            <person name="Bahret A."/>
            <person name="Miller B."/>
            <person name="Marra M."/>
            <person name="Martienssen R."/>
            <person name="McCombie W.R."/>
            <person name="Wilson R.K."/>
            <person name="Murphy G."/>
            <person name="Bancroft I."/>
            <person name="Volckaert G."/>
            <person name="Wambutt R."/>
            <person name="Dusterhoft A."/>
            <person name="Stiekema W."/>
            <person name="Pohl T."/>
            <person name="Entian K.D."/>
            <person name="Terryn N."/>
            <person name="Hartley N."/>
            <person name="Bent E."/>
            <person name="Johnson S."/>
            <person name="Langham S.A."/>
            <person name="McCullagh B."/>
            <person name="Robben J."/>
            <person name="Grymonprez B."/>
            <person name="Zimmermann W."/>
            <person name="Ramsperger U."/>
            <person name="Wedler H."/>
            <person name="Balke K."/>
            <person name="Wedler E."/>
            <person name="Peters S."/>
            <person name="van Staveren M."/>
            <person name="Dirkse W."/>
            <person name="Mooijman P."/>
            <person name="Lankhorst R.K."/>
            <person name="Weitzenegger T."/>
            <person name="Bothe G."/>
            <person name="Rose M."/>
            <person name="Hauf J."/>
            <person name="Berneiser S."/>
            <person name="Hempel S."/>
            <person name="Feldpausch M."/>
            <person name="Lamberth S."/>
            <person name="Villarroel R."/>
            <person name="Gielen J."/>
            <person name="Ardiles W."/>
            <person name="Bents O."/>
            <person name="Lemcke K."/>
            <person name="Kolesov G."/>
            <person name="Mayer K."/>
            <person name="Rudd S."/>
            <person name="Schoof H."/>
            <person name="Schueller C."/>
            <person name="Zaccaria P."/>
            <person name="Mewes H.W."/>
            <person name="Bevan M."/>
            <person name="Fransz P."/>
        </authorList>
    </citation>
    <scope>NUCLEOTIDE SEQUENCE [LARGE SCALE GENOMIC DNA]</scope>
    <source>
        <strain evidence="3">cv. Columbia</strain>
    </source>
</reference>
<dbReference type="RefSeq" id="NP_001330889.1">
    <property type="nucleotide sequence ID" value="NM_001343721.1"/>
</dbReference>
<dbReference type="TAIR" id="AT5G22145"/>
<protein>
    <submittedName>
        <fullName evidence="2">Uncharacterized protein</fullName>
    </submittedName>
</protein>
<dbReference type="Proteomes" id="UP000006548">
    <property type="component" value="Chromosome 5"/>
</dbReference>
<dbReference type="Araport" id="AT5G22145"/>
<evidence type="ECO:0000313" key="3">
    <source>
        <dbReference type="Proteomes" id="UP000006548"/>
    </source>
</evidence>
<evidence type="ECO:0000313" key="2">
    <source>
        <dbReference type="EMBL" id="ANM69188.1"/>
    </source>
</evidence>
<dbReference type="GeneID" id="28721183"/>
<gene>
    <name evidence="1 2" type="ordered locus">At5g22145</name>
</gene>